<accession>A0ACC0W9S2</accession>
<name>A0ACC0W9S2_9STRA</name>
<comment type="caution">
    <text evidence="1">The sequence shown here is derived from an EMBL/GenBank/DDBJ whole genome shotgun (WGS) entry which is preliminary data.</text>
</comment>
<evidence type="ECO:0000313" key="2">
    <source>
        <dbReference type="Proteomes" id="UP001163321"/>
    </source>
</evidence>
<proteinExistence type="predicted"/>
<reference evidence="1 2" key="1">
    <citation type="journal article" date="2022" name="bioRxiv">
        <title>The genome of the oomycete Peronosclerospora sorghi, a cosmopolitan pathogen of maize and sorghum, is inflated with dispersed pseudogenes.</title>
        <authorList>
            <person name="Fletcher K."/>
            <person name="Martin F."/>
            <person name="Isakeit T."/>
            <person name="Cavanaugh K."/>
            <person name="Magill C."/>
            <person name="Michelmore R."/>
        </authorList>
    </citation>
    <scope>NUCLEOTIDE SEQUENCE [LARGE SCALE GENOMIC DNA]</scope>
    <source>
        <strain evidence="1">P6</strain>
    </source>
</reference>
<keyword evidence="2" id="KW-1185">Reference proteome</keyword>
<evidence type="ECO:0000313" key="1">
    <source>
        <dbReference type="EMBL" id="KAI9915494.1"/>
    </source>
</evidence>
<sequence>MLTWTHSSLVEDDNLKTMTLLLSHSLPSSLVLIKSNDDHASYWSMDELDKEINTYSMRVREWFG</sequence>
<dbReference type="Proteomes" id="UP001163321">
    <property type="component" value="Chromosome 3"/>
</dbReference>
<dbReference type="EMBL" id="CM047582">
    <property type="protein sequence ID" value="KAI9915494.1"/>
    <property type="molecule type" value="Genomic_DNA"/>
</dbReference>
<protein>
    <submittedName>
        <fullName evidence="1">Uncharacterized protein</fullName>
    </submittedName>
</protein>
<gene>
    <name evidence="1" type="ORF">PsorP6_007855</name>
</gene>
<organism evidence="1 2">
    <name type="scientific">Peronosclerospora sorghi</name>
    <dbReference type="NCBI Taxonomy" id="230839"/>
    <lineage>
        <taxon>Eukaryota</taxon>
        <taxon>Sar</taxon>
        <taxon>Stramenopiles</taxon>
        <taxon>Oomycota</taxon>
        <taxon>Peronosporomycetes</taxon>
        <taxon>Peronosporales</taxon>
        <taxon>Peronosporaceae</taxon>
        <taxon>Peronosclerospora</taxon>
    </lineage>
</organism>